<keyword evidence="5 7" id="KW-0472">Membrane</keyword>
<feature type="domain" description="Outer membrane protein beta-barrel" evidence="9">
    <location>
        <begin position="392"/>
        <end position="799"/>
    </location>
</feature>
<dbReference type="Proteomes" id="UP000632339">
    <property type="component" value="Unassembled WGS sequence"/>
</dbReference>
<keyword evidence="11" id="KW-1185">Reference proteome</keyword>
<keyword evidence="4 7" id="KW-0812">Transmembrane</keyword>
<dbReference type="InterPro" id="IPR039426">
    <property type="entry name" value="TonB-dep_rcpt-like"/>
</dbReference>
<dbReference type="EMBL" id="BMLI01000001">
    <property type="protein sequence ID" value="GGM82355.1"/>
    <property type="molecule type" value="Genomic_DNA"/>
</dbReference>
<keyword evidence="6 7" id="KW-0998">Cell outer membrane</keyword>
<comment type="subcellular location">
    <subcellularLocation>
        <location evidence="1 7">Cell outer membrane</location>
        <topology evidence="1 7">Multi-pass membrane protein</topology>
    </subcellularLocation>
</comment>
<protein>
    <submittedName>
        <fullName evidence="10">TonB-dependent receptor</fullName>
    </submittedName>
</protein>
<dbReference type="InterPro" id="IPR041700">
    <property type="entry name" value="OMP_b-brl_3"/>
</dbReference>
<name>A0ABQ2HHZ7_9BACT</name>
<dbReference type="Pfam" id="PF07715">
    <property type="entry name" value="Plug"/>
    <property type="match status" value="1"/>
</dbReference>
<organism evidence="10 11">
    <name type="scientific">Dyadobacter beijingensis</name>
    <dbReference type="NCBI Taxonomy" id="365489"/>
    <lineage>
        <taxon>Bacteria</taxon>
        <taxon>Pseudomonadati</taxon>
        <taxon>Bacteroidota</taxon>
        <taxon>Cytophagia</taxon>
        <taxon>Cytophagales</taxon>
        <taxon>Spirosomataceae</taxon>
        <taxon>Dyadobacter</taxon>
    </lineage>
</organism>
<sequence length="829" mass="90071">METMNNPLLSVVRIFVLTLFLAITATFTFAQAPAQGNSKISGIVLDSAAAKGVEFASVALFNVAENKPIDGTTADEMGKFAISKVAPGSYRLLISFIGYKDKSVDVKVEKGKDVELGSIQLASSVQNLQEVTITGEKSLVEEKVDRLVFNAEKDITSKGGDASDLLRKVPMLSVDLDGNVSLRGSSNIRVLINNKPSTIIASNVADALKQIPADMIKSVEVITSPSAKYDAEGSGGIINIITKKNNLQGLTLNIDSGVGNRGSNLGLNGSYRKGKMGFTLGGFGRAFYNKATSVLDQTTYSGGSSFLTNQSSTANDRGLFGQYSLGWDYDLGKNQALSAGLRYGTRNFIQKQDLTINQYENSTLSNSSLRKVDRKDLSGTVDFNIDYIRTFKPQQEWSISTLYSRTGLTNNFNTDMLNESGAVDSRLKNENKNQNSELTLQTDYQTPLGKNQLLEFGAKGIFRTVDSDYKYLTAGESGDFVLSTTNPAGALNYKQNVAAGYVSYTLSTQNKYTFKLGTRYEYTGITADLGDQKVIDIPNYSNLVPSINVSKALSGSTTLKAAYNRRMQRPGIQQLNPNVNLSNPQSISTGNPALSPELTDNFELALSTNIKKTYINASIFARQTNNSITQVRMAVDTLQGAIVTTYENIGKQQAYGANIFANVYLTPKWTLNGSIDMLHSYLEGQTTSLEGTSVGISNSGFNFGGRLMSQISLQNGWGVQAFGFYRGKEIQLQGTRTGFYLYSLGFKKDFANKKGSVGFAAENFLTKGVRFTSDLTSPQFVQTGATQLYNRNFKITFSYSIGKMSFDSAKKKTKSVNNTDVVGGGGQQN</sequence>
<dbReference type="Gene3D" id="2.60.40.1120">
    <property type="entry name" value="Carboxypeptidase-like, regulatory domain"/>
    <property type="match status" value="1"/>
</dbReference>
<keyword evidence="3 7" id="KW-1134">Transmembrane beta strand</keyword>
<keyword evidence="2 7" id="KW-0813">Transport</keyword>
<evidence type="ECO:0000256" key="4">
    <source>
        <dbReference type="ARBA" id="ARBA00022692"/>
    </source>
</evidence>
<evidence type="ECO:0000256" key="6">
    <source>
        <dbReference type="ARBA" id="ARBA00023237"/>
    </source>
</evidence>
<evidence type="ECO:0000256" key="2">
    <source>
        <dbReference type="ARBA" id="ARBA00022448"/>
    </source>
</evidence>
<dbReference type="InterPro" id="IPR013784">
    <property type="entry name" value="Carb-bd-like_fold"/>
</dbReference>
<dbReference type="RefSeq" id="WP_019942626.1">
    <property type="nucleotide sequence ID" value="NZ_BMLI01000001.1"/>
</dbReference>
<dbReference type="Gene3D" id="2.170.130.10">
    <property type="entry name" value="TonB-dependent receptor, plug domain"/>
    <property type="match status" value="1"/>
</dbReference>
<evidence type="ECO:0000259" key="8">
    <source>
        <dbReference type="Pfam" id="PF07715"/>
    </source>
</evidence>
<evidence type="ECO:0000256" key="3">
    <source>
        <dbReference type="ARBA" id="ARBA00022452"/>
    </source>
</evidence>
<dbReference type="InterPro" id="IPR036942">
    <property type="entry name" value="Beta-barrel_TonB_sf"/>
</dbReference>
<dbReference type="PROSITE" id="PS52016">
    <property type="entry name" value="TONB_DEPENDENT_REC_3"/>
    <property type="match status" value="1"/>
</dbReference>
<keyword evidence="10" id="KW-0675">Receptor</keyword>
<comment type="caution">
    <text evidence="10">The sequence shown here is derived from an EMBL/GenBank/DDBJ whole genome shotgun (WGS) entry which is preliminary data.</text>
</comment>
<evidence type="ECO:0000313" key="10">
    <source>
        <dbReference type="EMBL" id="GGM82355.1"/>
    </source>
</evidence>
<feature type="domain" description="TonB-dependent receptor plug" evidence="8">
    <location>
        <begin position="153"/>
        <end position="237"/>
    </location>
</feature>
<dbReference type="SUPFAM" id="SSF56935">
    <property type="entry name" value="Porins"/>
    <property type="match status" value="1"/>
</dbReference>
<dbReference type="InterPro" id="IPR037066">
    <property type="entry name" value="Plug_dom_sf"/>
</dbReference>
<evidence type="ECO:0000313" key="11">
    <source>
        <dbReference type="Proteomes" id="UP000632339"/>
    </source>
</evidence>
<gene>
    <name evidence="10" type="ORF">GCM10010967_12520</name>
</gene>
<dbReference type="Pfam" id="PF13715">
    <property type="entry name" value="CarbopepD_reg_2"/>
    <property type="match status" value="1"/>
</dbReference>
<dbReference type="PANTHER" id="PTHR40980:SF4">
    <property type="entry name" value="TONB-DEPENDENT RECEPTOR-LIKE BETA-BARREL DOMAIN-CONTAINING PROTEIN"/>
    <property type="match status" value="1"/>
</dbReference>
<evidence type="ECO:0000256" key="1">
    <source>
        <dbReference type="ARBA" id="ARBA00004571"/>
    </source>
</evidence>
<dbReference type="InterPro" id="IPR012910">
    <property type="entry name" value="Plug_dom"/>
</dbReference>
<evidence type="ECO:0000256" key="5">
    <source>
        <dbReference type="ARBA" id="ARBA00023136"/>
    </source>
</evidence>
<dbReference type="Pfam" id="PF14905">
    <property type="entry name" value="OMP_b-brl_3"/>
    <property type="match status" value="1"/>
</dbReference>
<dbReference type="PANTHER" id="PTHR40980">
    <property type="entry name" value="PLUG DOMAIN-CONTAINING PROTEIN"/>
    <property type="match status" value="1"/>
</dbReference>
<dbReference type="SUPFAM" id="SSF49452">
    <property type="entry name" value="Starch-binding domain-like"/>
    <property type="match status" value="1"/>
</dbReference>
<proteinExistence type="inferred from homology"/>
<reference evidence="11" key="1">
    <citation type="journal article" date="2019" name="Int. J. Syst. Evol. Microbiol.">
        <title>The Global Catalogue of Microorganisms (GCM) 10K type strain sequencing project: providing services to taxonomists for standard genome sequencing and annotation.</title>
        <authorList>
            <consortium name="The Broad Institute Genomics Platform"/>
            <consortium name="The Broad Institute Genome Sequencing Center for Infectious Disease"/>
            <person name="Wu L."/>
            <person name="Ma J."/>
        </authorList>
    </citation>
    <scope>NUCLEOTIDE SEQUENCE [LARGE SCALE GENOMIC DNA]</scope>
    <source>
        <strain evidence="11">CGMCC 1.6375</strain>
    </source>
</reference>
<accession>A0ABQ2HHZ7</accession>
<comment type="similarity">
    <text evidence="7">Belongs to the TonB-dependent receptor family.</text>
</comment>
<dbReference type="Gene3D" id="2.40.170.20">
    <property type="entry name" value="TonB-dependent receptor, beta-barrel domain"/>
    <property type="match status" value="1"/>
</dbReference>
<evidence type="ECO:0000256" key="7">
    <source>
        <dbReference type="PROSITE-ProRule" id="PRU01360"/>
    </source>
</evidence>
<evidence type="ECO:0000259" key="9">
    <source>
        <dbReference type="Pfam" id="PF14905"/>
    </source>
</evidence>